<name>A0A1W1CLT5_9ZZZZ</name>
<dbReference type="InterPro" id="IPR016156">
    <property type="entry name" value="FAD/NAD-linked_Rdtase_dimer_sf"/>
</dbReference>
<dbReference type="PANTHER" id="PTHR22912">
    <property type="entry name" value="DISULFIDE OXIDOREDUCTASE"/>
    <property type="match status" value="1"/>
</dbReference>
<evidence type="ECO:0000256" key="4">
    <source>
        <dbReference type="ARBA" id="ARBA00022827"/>
    </source>
</evidence>
<dbReference type="InterPro" id="IPR001100">
    <property type="entry name" value="Pyr_nuc-diS_OxRdtase"/>
</dbReference>
<evidence type="ECO:0000256" key="1">
    <source>
        <dbReference type="ARBA" id="ARBA00001974"/>
    </source>
</evidence>
<evidence type="ECO:0000256" key="7">
    <source>
        <dbReference type="ARBA" id="ARBA00023157"/>
    </source>
</evidence>
<gene>
    <name evidence="11" type="ORF">MNB_SM-6-1238</name>
</gene>
<dbReference type="InterPro" id="IPR004099">
    <property type="entry name" value="Pyr_nucl-diS_OxRdtase_dimer"/>
</dbReference>
<evidence type="ECO:0000256" key="8">
    <source>
        <dbReference type="ARBA" id="ARBA00023284"/>
    </source>
</evidence>
<dbReference type="InterPro" id="IPR036188">
    <property type="entry name" value="FAD/NAD-bd_sf"/>
</dbReference>
<sequence>MYDIIYIGGGLNYAGAIVAAKNGKKVALIESDMNQLGGVCLHKGCIPSKMFLHYSNLIYESQNEIVKGSLHLDMKTLFEKKDALLKSVTKVVQKQCSHIELIEGKGKLVAPHQVEVNGRVIEGEYIIIGTGSSPFIPDGIAYNAKDIIISDDVLNLQKLPKKIAIYGTGAVGLEMASFFATAGVEVTLINRNDKLLKKVHPTIESALQAQLEKLGVNILSNHPISKARSTKKGVHIAYEDGSSNYIEMLLVATGRKPNVDVIACEGVSIKDGIVTDAYFETTLAKHYAIGDCNGKLQLAHAARAEALNVTQQILGNNPRVLNLEHVVKFIHTLPMSYAVVGKTKMQLESEGIQYKESLVTLNQFTYSVYNHASKGLMVSFVDEEGFILGAEILAPNAEELIATVAMSLAGEMDATQAKRTILAHPTFSEALERTFYKL</sequence>
<accession>A0A1W1CLT5</accession>
<dbReference type="EMBL" id="FPHK01000102">
    <property type="protein sequence ID" value="SFV66672.1"/>
    <property type="molecule type" value="Genomic_DNA"/>
</dbReference>
<dbReference type="Pfam" id="PF02852">
    <property type="entry name" value="Pyr_redox_dim"/>
    <property type="match status" value="1"/>
</dbReference>
<keyword evidence="4" id="KW-0274">FAD</keyword>
<comment type="cofactor">
    <cofactor evidence="1">
        <name>FAD</name>
        <dbReference type="ChEBI" id="CHEBI:57692"/>
    </cofactor>
</comment>
<keyword evidence="7" id="KW-1015">Disulfide bond</keyword>
<keyword evidence="5 11" id="KW-0560">Oxidoreductase</keyword>
<evidence type="ECO:0000256" key="3">
    <source>
        <dbReference type="ARBA" id="ARBA00022630"/>
    </source>
</evidence>
<evidence type="ECO:0000256" key="5">
    <source>
        <dbReference type="ARBA" id="ARBA00023002"/>
    </source>
</evidence>
<comment type="similarity">
    <text evidence="2">Belongs to the class-I pyridine nucleotide-disulfide oxidoreductase family.</text>
</comment>
<evidence type="ECO:0000256" key="6">
    <source>
        <dbReference type="ARBA" id="ARBA00023027"/>
    </source>
</evidence>
<evidence type="ECO:0000256" key="2">
    <source>
        <dbReference type="ARBA" id="ARBA00007532"/>
    </source>
</evidence>
<dbReference type="GO" id="GO:0050660">
    <property type="term" value="F:flavin adenine dinucleotide binding"/>
    <property type="evidence" value="ECO:0007669"/>
    <property type="project" value="TreeGrafter"/>
</dbReference>
<keyword evidence="6" id="KW-0520">NAD</keyword>
<evidence type="ECO:0000313" key="11">
    <source>
        <dbReference type="EMBL" id="SFV66672.1"/>
    </source>
</evidence>
<keyword evidence="8" id="KW-0676">Redox-active center</keyword>
<dbReference type="GO" id="GO:0004148">
    <property type="term" value="F:dihydrolipoyl dehydrogenase (NADH) activity"/>
    <property type="evidence" value="ECO:0007669"/>
    <property type="project" value="UniProtKB-EC"/>
</dbReference>
<dbReference type="SUPFAM" id="SSF55424">
    <property type="entry name" value="FAD/NAD-linked reductases, dimerisation (C-terminal) domain"/>
    <property type="match status" value="1"/>
</dbReference>
<dbReference type="InterPro" id="IPR012999">
    <property type="entry name" value="Pyr_OxRdtase_I_AS"/>
</dbReference>
<dbReference type="GO" id="GO:0006103">
    <property type="term" value="P:2-oxoglutarate metabolic process"/>
    <property type="evidence" value="ECO:0007669"/>
    <property type="project" value="TreeGrafter"/>
</dbReference>
<dbReference type="PRINTS" id="PR00411">
    <property type="entry name" value="PNDRDTASEI"/>
</dbReference>
<dbReference type="PIRSF" id="PIRSF000350">
    <property type="entry name" value="Mercury_reductase_MerA"/>
    <property type="match status" value="1"/>
</dbReference>
<dbReference type="Gene3D" id="3.50.50.60">
    <property type="entry name" value="FAD/NAD(P)-binding domain"/>
    <property type="match status" value="2"/>
</dbReference>
<proteinExistence type="inferred from homology"/>
<feature type="domain" description="Pyridine nucleotide-disulphide oxidoreductase dimerisation" evidence="9">
    <location>
        <begin position="335"/>
        <end position="433"/>
    </location>
</feature>
<feature type="domain" description="FAD/NAD(P)-binding" evidence="10">
    <location>
        <begin position="2"/>
        <end position="306"/>
    </location>
</feature>
<dbReference type="Gene3D" id="3.30.390.30">
    <property type="match status" value="1"/>
</dbReference>
<dbReference type="SUPFAM" id="SSF51905">
    <property type="entry name" value="FAD/NAD(P)-binding domain"/>
    <property type="match status" value="1"/>
</dbReference>
<dbReference type="PRINTS" id="PR00368">
    <property type="entry name" value="FADPNR"/>
</dbReference>
<dbReference type="Pfam" id="PF07992">
    <property type="entry name" value="Pyr_redox_2"/>
    <property type="match status" value="1"/>
</dbReference>
<keyword evidence="3" id="KW-0285">Flavoprotein</keyword>
<dbReference type="InterPro" id="IPR050151">
    <property type="entry name" value="Class-I_Pyr_Nuc-Dis_Oxidored"/>
</dbReference>
<dbReference type="InterPro" id="IPR023753">
    <property type="entry name" value="FAD/NAD-binding_dom"/>
</dbReference>
<dbReference type="PANTHER" id="PTHR22912:SF151">
    <property type="entry name" value="DIHYDROLIPOYL DEHYDROGENASE, MITOCHONDRIAL"/>
    <property type="match status" value="1"/>
</dbReference>
<dbReference type="PROSITE" id="PS00076">
    <property type="entry name" value="PYRIDINE_REDOX_1"/>
    <property type="match status" value="1"/>
</dbReference>
<dbReference type="AlphaFoldDB" id="A0A1W1CLT5"/>
<evidence type="ECO:0000259" key="10">
    <source>
        <dbReference type="Pfam" id="PF07992"/>
    </source>
</evidence>
<dbReference type="EC" id="1.8.1.4" evidence="11"/>
<reference evidence="11" key="1">
    <citation type="submission" date="2016-10" db="EMBL/GenBank/DDBJ databases">
        <authorList>
            <person name="de Groot N.N."/>
        </authorList>
    </citation>
    <scope>NUCLEOTIDE SEQUENCE</scope>
</reference>
<protein>
    <submittedName>
        <fullName evidence="11">Dihydrolipoamide dehydrogenase of branched-chain alpha-keto acid dehydrogenase</fullName>
        <ecNumber evidence="11">1.8.1.4</ecNumber>
    </submittedName>
</protein>
<evidence type="ECO:0000259" key="9">
    <source>
        <dbReference type="Pfam" id="PF02852"/>
    </source>
</evidence>
<organism evidence="11">
    <name type="scientific">hydrothermal vent metagenome</name>
    <dbReference type="NCBI Taxonomy" id="652676"/>
    <lineage>
        <taxon>unclassified sequences</taxon>
        <taxon>metagenomes</taxon>
        <taxon>ecological metagenomes</taxon>
    </lineage>
</organism>